<keyword evidence="2" id="KW-1185">Reference proteome</keyword>
<accession>A0A423VG55</accession>
<organism evidence="1 2">
    <name type="scientific">Cytospora leucostoma</name>
    <dbReference type="NCBI Taxonomy" id="1230097"/>
    <lineage>
        <taxon>Eukaryota</taxon>
        <taxon>Fungi</taxon>
        <taxon>Dikarya</taxon>
        <taxon>Ascomycota</taxon>
        <taxon>Pezizomycotina</taxon>
        <taxon>Sordariomycetes</taxon>
        <taxon>Sordariomycetidae</taxon>
        <taxon>Diaporthales</taxon>
        <taxon>Cytosporaceae</taxon>
        <taxon>Cytospora</taxon>
    </lineage>
</organism>
<dbReference type="EMBL" id="LKEB01000102">
    <property type="protein sequence ID" value="ROV89868.1"/>
    <property type="molecule type" value="Genomic_DNA"/>
</dbReference>
<name>A0A423VG55_9PEZI</name>
<proteinExistence type="predicted"/>
<dbReference type="Proteomes" id="UP000285146">
    <property type="component" value="Unassembled WGS sequence"/>
</dbReference>
<protein>
    <submittedName>
        <fullName evidence="1">Uncharacterized protein</fullName>
    </submittedName>
</protein>
<comment type="caution">
    <text evidence="1">The sequence shown here is derived from an EMBL/GenBank/DDBJ whole genome shotgun (WGS) entry which is preliminary data.</text>
</comment>
<dbReference type="AlphaFoldDB" id="A0A423VG55"/>
<sequence length="87" mass="9891">MARTCEKWDQNIMIDVDACHTLQLPAYMYTYWVFCSNPRLHMCYTASPPAVPSWRDGPSGRGWTTLRYTIADMSAGKEPNSEGEIAK</sequence>
<evidence type="ECO:0000313" key="2">
    <source>
        <dbReference type="Proteomes" id="UP000285146"/>
    </source>
</evidence>
<reference evidence="1 2" key="1">
    <citation type="submission" date="2015-09" db="EMBL/GenBank/DDBJ databases">
        <title>Host preference determinants of Valsa canker pathogens revealed by comparative genomics.</title>
        <authorList>
            <person name="Yin Z."/>
            <person name="Huang L."/>
        </authorList>
    </citation>
    <scope>NUCLEOTIDE SEQUENCE [LARGE SCALE GENOMIC DNA]</scope>
    <source>
        <strain evidence="1 2">SXYLt</strain>
    </source>
</reference>
<gene>
    <name evidence="1" type="ORF">VPNG_10254</name>
</gene>
<evidence type="ECO:0000313" key="1">
    <source>
        <dbReference type="EMBL" id="ROV89868.1"/>
    </source>
</evidence>
<dbReference type="InParanoid" id="A0A423VG55"/>